<protein>
    <submittedName>
        <fullName evidence="2">Uncharacterized protein</fullName>
    </submittedName>
</protein>
<sequence>MPSYDAPEAVRPRMTIRVYRVFAGDSSVTEELGTMSVMADDRLPPLMSGQFPPCRCPLHREGTDQSSQRRR</sequence>
<dbReference type="OrthoDB" id="4301539at2"/>
<reference evidence="2 3" key="1">
    <citation type="submission" date="2015-10" db="EMBL/GenBank/DDBJ databases">
        <title>Draft genome sequence of Streptomyces sp. RV15, isolated from a marine sponge.</title>
        <authorList>
            <person name="Ruckert C."/>
            <person name="Abdelmohsen U.R."/>
            <person name="Winkler A."/>
            <person name="Hentschel U."/>
            <person name="Kalinowski J."/>
            <person name="Kampfer P."/>
            <person name="Glaeser S."/>
        </authorList>
    </citation>
    <scope>NUCLEOTIDE SEQUENCE [LARGE SCALE GENOMIC DNA]</scope>
    <source>
        <strain evidence="2 3">RV15</strain>
    </source>
</reference>
<dbReference type="EMBL" id="LMXB01000031">
    <property type="protein sequence ID" value="KUO20675.1"/>
    <property type="molecule type" value="Genomic_DNA"/>
</dbReference>
<dbReference type="RefSeq" id="WP_067019604.1">
    <property type="nucleotide sequence ID" value="NZ_KQ949080.1"/>
</dbReference>
<comment type="caution">
    <text evidence="2">The sequence shown here is derived from an EMBL/GenBank/DDBJ whole genome shotgun (WGS) entry which is preliminary data.</text>
</comment>
<dbReference type="AlphaFoldDB" id="A0A117S156"/>
<evidence type="ECO:0000313" key="3">
    <source>
        <dbReference type="Proteomes" id="UP000053260"/>
    </source>
</evidence>
<organism evidence="2 3">
    <name type="scientific">Streptomyces dysideae</name>
    <dbReference type="NCBI Taxonomy" id="909626"/>
    <lineage>
        <taxon>Bacteria</taxon>
        <taxon>Bacillati</taxon>
        <taxon>Actinomycetota</taxon>
        <taxon>Actinomycetes</taxon>
        <taxon>Kitasatosporales</taxon>
        <taxon>Streptomycetaceae</taxon>
        <taxon>Streptomyces</taxon>
    </lineage>
</organism>
<keyword evidence="3" id="KW-1185">Reference proteome</keyword>
<evidence type="ECO:0000256" key="1">
    <source>
        <dbReference type="SAM" id="MobiDB-lite"/>
    </source>
</evidence>
<accession>A0A117S156</accession>
<dbReference type="Proteomes" id="UP000053260">
    <property type="component" value="Unassembled WGS sequence"/>
</dbReference>
<feature type="region of interest" description="Disordered" evidence="1">
    <location>
        <begin position="43"/>
        <end position="71"/>
    </location>
</feature>
<proteinExistence type="predicted"/>
<evidence type="ECO:0000313" key="2">
    <source>
        <dbReference type="EMBL" id="KUO20675.1"/>
    </source>
</evidence>
<name>A0A117S156_9ACTN</name>
<gene>
    <name evidence="2" type="ORF">AQJ91_12140</name>
</gene>